<name>A4NZV4_HAEIF</name>
<gene>
    <name evidence="4" type="ORF">CGSHiR3021_01047</name>
</gene>
<dbReference type="GO" id="GO:0003690">
    <property type="term" value="F:double-stranded DNA binding"/>
    <property type="evidence" value="ECO:0007669"/>
    <property type="project" value="TreeGrafter"/>
</dbReference>
<evidence type="ECO:0000256" key="3">
    <source>
        <dbReference type="ARBA" id="ARBA00022490"/>
    </source>
</evidence>
<reference evidence="4 5" key="1">
    <citation type="journal article" date="2007" name="Genome Biol.">
        <title>Characterization and modeling of the Haemophilus influenzae core and supragenomes based on the complete genomic sequences of Rd and 12 clinical nontypeable strains.</title>
        <authorList>
            <person name="Hogg J.S."/>
            <person name="Hu F.Z."/>
            <person name="Janto B."/>
            <person name="Boissy R."/>
            <person name="Hayes J."/>
            <person name="Keefe R."/>
            <person name="Post J.C."/>
            <person name="Ehrlich G.D."/>
        </authorList>
    </citation>
    <scope>NUCLEOTIDE SEQUENCE [LARGE SCALE GENOMIC DNA]</scope>
    <source>
        <strain evidence="4 5">22.4-21</strain>
    </source>
</reference>
<keyword evidence="3" id="KW-0963">Cytoplasm</keyword>
<protein>
    <submittedName>
        <fullName evidence="4">Conserved hypothetical phage-related protein</fullName>
    </submittedName>
</protein>
<evidence type="ECO:0000256" key="2">
    <source>
        <dbReference type="ARBA" id="ARBA00009035"/>
    </source>
</evidence>
<accession>A4NZV4</accession>
<sequence length="324" mass="37312">MTIRHITYHILHKEQNGEAKLELNPSPLTPNEAHHNFLETLTKAYRVRAGKGFGSFDSDEDNFPMPRFLNDYFGNDDFQRLTVRMMNTLLVKIQSQPFATGGKVFIAHYENQDSNYLLIAILADRVGFSAQNWEMLENEMLDIEHLKYAGRIDLTAWQANETRYISFLKGQGDVSVYFKEFLSCNDALVAREETKKLVVLLEEFTREQGYELEQKTAFFNDVKSYLTDISNNGGSFNTEEFTNRVCPSNPQILQEKLSDLEHGVQDGFTPDKVSLKRLVTFVGKTRNWRLSFDRNAMSEGDITRENGKIIIHNPTPELLEAFNE</sequence>
<dbReference type="PANTHER" id="PTHR38772:SF1">
    <property type="entry name" value="NUCLEOID-ASSOCIATED PROTEIN YEJK"/>
    <property type="match status" value="1"/>
</dbReference>
<dbReference type="InterPro" id="IPR007358">
    <property type="entry name" value="Nucleoid_associated_NdpA"/>
</dbReference>
<dbReference type="GO" id="GO:0003727">
    <property type="term" value="F:single-stranded RNA binding"/>
    <property type="evidence" value="ECO:0007669"/>
    <property type="project" value="TreeGrafter"/>
</dbReference>
<evidence type="ECO:0000256" key="1">
    <source>
        <dbReference type="ARBA" id="ARBA00004453"/>
    </source>
</evidence>
<evidence type="ECO:0000313" key="4">
    <source>
        <dbReference type="EMBL" id="EDK13306.1"/>
    </source>
</evidence>
<comment type="subcellular location">
    <subcellularLocation>
        <location evidence="1">Cytoplasm</location>
        <location evidence="1">Nucleoid</location>
    </subcellularLocation>
</comment>
<dbReference type="EMBL" id="AAZJ01000010">
    <property type="protein sequence ID" value="EDK13306.1"/>
    <property type="molecule type" value="Genomic_DNA"/>
</dbReference>
<dbReference type="PANTHER" id="PTHR38772">
    <property type="match status" value="1"/>
</dbReference>
<comment type="similarity">
    <text evidence="2">Belongs to the YejK family.</text>
</comment>
<dbReference type="Proteomes" id="UP000005596">
    <property type="component" value="Unassembled WGS sequence"/>
</dbReference>
<dbReference type="Pfam" id="PF04245">
    <property type="entry name" value="NA37"/>
    <property type="match status" value="1"/>
</dbReference>
<dbReference type="BioCyc" id="HINF375063:G119K-1697-MONOMER"/>
<evidence type="ECO:0000313" key="5">
    <source>
        <dbReference type="Proteomes" id="UP000005596"/>
    </source>
</evidence>
<dbReference type="AlphaFoldDB" id="A4NZV4"/>
<organism evidence="4 5">
    <name type="scientific">Haemophilus influenzae 22.4-21</name>
    <dbReference type="NCBI Taxonomy" id="375063"/>
    <lineage>
        <taxon>Bacteria</taxon>
        <taxon>Pseudomonadati</taxon>
        <taxon>Pseudomonadota</taxon>
        <taxon>Gammaproteobacteria</taxon>
        <taxon>Pasteurellales</taxon>
        <taxon>Pasteurellaceae</taxon>
        <taxon>Haemophilus</taxon>
    </lineage>
</organism>
<proteinExistence type="inferred from homology"/>
<dbReference type="GO" id="GO:0043590">
    <property type="term" value="C:bacterial nucleoid"/>
    <property type="evidence" value="ECO:0007669"/>
    <property type="project" value="TreeGrafter"/>
</dbReference>